<evidence type="ECO:0000256" key="14">
    <source>
        <dbReference type="ARBA" id="ARBA00023180"/>
    </source>
</evidence>
<dbReference type="GO" id="GO:0005789">
    <property type="term" value="C:endoplasmic reticulum membrane"/>
    <property type="evidence" value="ECO:0007669"/>
    <property type="project" value="UniProtKB-SubCell"/>
</dbReference>
<protein>
    <recommendedName>
        <fullName evidence="18">Endoplasmic oxidoreductin-1</fullName>
    </recommendedName>
</protein>
<evidence type="ECO:0000256" key="12">
    <source>
        <dbReference type="ARBA" id="ARBA00023136"/>
    </source>
</evidence>
<dbReference type="AlphaFoldDB" id="A0A2H9TJK7"/>
<dbReference type="PANTHER" id="PTHR12613">
    <property type="entry name" value="ERO1-RELATED"/>
    <property type="match status" value="1"/>
</dbReference>
<dbReference type="OrthoDB" id="269384at2759"/>
<keyword evidence="10" id="KW-0249">Electron transport</keyword>
<gene>
    <name evidence="16" type="ORF">PSACC_02226</name>
</gene>
<evidence type="ECO:0000256" key="5">
    <source>
        <dbReference type="ARBA" id="ARBA00022448"/>
    </source>
</evidence>
<keyword evidence="6" id="KW-0285">Flavoprotein</keyword>
<dbReference type="Pfam" id="PF04137">
    <property type="entry name" value="ERO1"/>
    <property type="match status" value="1"/>
</dbReference>
<evidence type="ECO:0000256" key="11">
    <source>
        <dbReference type="ARBA" id="ARBA00023002"/>
    </source>
</evidence>
<reference evidence="16 17" key="1">
    <citation type="submission" date="2016-10" db="EMBL/GenBank/DDBJ databases">
        <title>The genome of Paramicrosporidium saccamoebae is the missing link in understanding Cryptomycota and Microsporidia evolution.</title>
        <authorList>
            <person name="Quandt C.A."/>
            <person name="Beaudet D."/>
            <person name="Corsaro D."/>
            <person name="Michel R."/>
            <person name="Corradi N."/>
            <person name="James T."/>
        </authorList>
    </citation>
    <scope>NUCLEOTIDE SEQUENCE [LARGE SCALE GENOMIC DNA]</scope>
    <source>
        <strain evidence="16 17">KSL3</strain>
    </source>
</reference>
<keyword evidence="13" id="KW-1015">Disulfide bond</keyword>
<dbReference type="GO" id="GO:0071949">
    <property type="term" value="F:FAD binding"/>
    <property type="evidence" value="ECO:0007669"/>
    <property type="project" value="InterPro"/>
</dbReference>
<keyword evidence="8" id="KW-0256">Endoplasmic reticulum</keyword>
<keyword evidence="9" id="KW-0274">FAD</keyword>
<keyword evidence="14" id="KW-0325">Glycoprotein</keyword>
<comment type="subcellular location">
    <subcellularLocation>
        <location evidence="2">Endoplasmic reticulum membrane</location>
        <topology evidence="2">Peripheral membrane protein</topology>
        <orientation evidence="2">Lumenal side</orientation>
    </subcellularLocation>
</comment>
<dbReference type="EMBL" id="MTSL01000150">
    <property type="protein sequence ID" value="PJF17932.1"/>
    <property type="molecule type" value="Genomic_DNA"/>
</dbReference>
<dbReference type="GO" id="GO:0015035">
    <property type="term" value="F:protein-disulfide reductase activity"/>
    <property type="evidence" value="ECO:0007669"/>
    <property type="project" value="InterPro"/>
</dbReference>
<evidence type="ECO:0008006" key="18">
    <source>
        <dbReference type="Google" id="ProtNLM"/>
    </source>
</evidence>
<dbReference type="Proteomes" id="UP000240830">
    <property type="component" value="Unassembled WGS sequence"/>
</dbReference>
<evidence type="ECO:0000256" key="9">
    <source>
        <dbReference type="ARBA" id="ARBA00022827"/>
    </source>
</evidence>
<organism evidence="16 17">
    <name type="scientific">Paramicrosporidium saccamoebae</name>
    <dbReference type="NCBI Taxonomy" id="1246581"/>
    <lineage>
        <taxon>Eukaryota</taxon>
        <taxon>Fungi</taxon>
        <taxon>Fungi incertae sedis</taxon>
        <taxon>Cryptomycota</taxon>
        <taxon>Cryptomycota incertae sedis</taxon>
        <taxon>Paramicrosporidium</taxon>
    </lineage>
</organism>
<comment type="subunit">
    <text evidence="4">May function both as a monomer and a homodimer.</text>
</comment>
<comment type="cofactor">
    <cofactor evidence="1">
        <name>FAD</name>
        <dbReference type="ChEBI" id="CHEBI:57692"/>
    </cofactor>
</comment>
<keyword evidence="11" id="KW-0560">Oxidoreductase</keyword>
<dbReference type="GO" id="GO:0034975">
    <property type="term" value="P:protein folding in endoplasmic reticulum"/>
    <property type="evidence" value="ECO:0007669"/>
    <property type="project" value="InterPro"/>
</dbReference>
<dbReference type="GO" id="GO:0016972">
    <property type="term" value="F:thiol oxidase activity"/>
    <property type="evidence" value="ECO:0007669"/>
    <property type="project" value="InterPro"/>
</dbReference>
<proteinExistence type="inferred from homology"/>
<evidence type="ECO:0000256" key="8">
    <source>
        <dbReference type="ARBA" id="ARBA00022824"/>
    </source>
</evidence>
<evidence type="ECO:0000256" key="7">
    <source>
        <dbReference type="ARBA" id="ARBA00022729"/>
    </source>
</evidence>
<accession>A0A2H9TJK7</accession>
<dbReference type="SUPFAM" id="SSF110019">
    <property type="entry name" value="ERO1-like"/>
    <property type="match status" value="1"/>
</dbReference>
<name>A0A2H9TJK7_9FUNG</name>
<dbReference type="PANTHER" id="PTHR12613:SF0">
    <property type="entry name" value="ERO1-LIKE PROTEIN"/>
    <property type="match status" value="1"/>
</dbReference>
<keyword evidence="15" id="KW-0676">Redox-active center</keyword>
<evidence type="ECO:0000313" key="17">
    <source>
        <dbReference type="Proteomes" id="UP000240830"/>
    </source>
</evidence>
<dbReference type="InterPro" id="IPR037192">
    <property type="entry name" value="ERO1-like_sf"/>
</dbReference>
<comment type="similarity">
    <text evidence="3">Belongs to the EROs family.</text>
</comment>
<keyword evidence="7" id="KW-0732">Signal</keyword>
<dbReference type="InterPro" id="IPR007266">
    <property type="entry name" value="Ero1"/>
</dbReference>
<evidence type="ECO:0000256" key="10">
    <source>
        <dbReference type="ARBA" id="ARBA00022982"/>
    </source>
</evidence>
<evidence type="ECO:0000256" key="6">
    <source>
        <dbReference type="ARBA" id="ARBA00022630"/>
    </source>
</evidence>
<sequence length="487" mass="55205">MQQIETRDLRAYIPLVAETASSPSGMIPASWFGTRTAMMSIYFAAVFIVVPSTPMDDSQCCKIGTVENINESISPILTKLLSTSFFRYFKDPNGWEAKLSDIQFPSFQLANNVFRAWEYDNDEFCQLDGEGESGVYVDLIENPEKFTGYSGPSANRVWNSIYEENCFSNGQESGKLINSGWQQCVERQVFYRVISGLHASISVHLADQYFNQQTSEWIDSMSFSTKDPDEDQHIKELLRGISSTLRTCPKTFDQALFSTNTKPEIVEEFREHFRNVTKIMNCVSCERCRLWGKVQTTGRRVAEDLCVGIGTALKVLFLSEDPDRWQLVEFRRTEIIALYNTLGRTSESILAVQKFREFHENLEKQSQELALVPRDLPENARIETLGKVYALMAPFVVVSPASTMTIWDVFGPVASPMYSVIVRPEIFESFKVEDNVYCSPEFVSMVSRDALAAEKGVDADPDSKFDFSDDEQEALHKKGFETGEVAE</sequence>
<evidence type="ECO:0000313" key="16">
    <source>
        <dbReference type="EMBL" id="PJF17932.1"/>
    </source>
</evidence>
<evidence type="ECO:0000256" key="13">
    <source>
        <dbReference type="ARBA" id="ARBA00023157"/>
    </source>
</evidence>
<dbReference type="STRING" id="1246581.A0A2H9TJK7"/>
<keyword evidence="12" id="KW-0472">Membrane</keyword>
<evidence type="ECO:0000256" key="4">
    <source>
        <dbReference type="ARBA" id="ARBA00011802"/>
    </source>
</evidence>
<keyword evidence="5" id="KW-0813">Transport</keyword>
<evidence type="ECO:0000256" key="15">
    <source>
        <dbReference type="ARBA" id="ARBA00023284"/>
    </source>
</evidence>
<comment type="caution">
    <text evidence="16">The sequence shown here is derived from an EMBL/GenBank/DDBJ whole genome shotgun (WGS) entry which is preliminary data.</text>
</comment>
<evidence type="ECO:0000256" key="1">
    <source>
        <dbReference type="ARBA" id="ARBA00001974"/>
    </source>
</evidence>
<evidence type="ECO:0000256" key="3">
    <source>
        <dbReference type="ARBA" id="ARBA00008277"/>
    </source>
</evidence>
<evidence type="ECO:0000256" key="2">
    <source>
        <dbReference type="ARBA" id="ARBA00004367"/>
    </source>
</evidence>
<keyword evidence="17" id="KW-1185">Reference proteome</keyword>